<accession>A0A9P4K6V7</accession>
<name>A0A9P4K6V7_9PLEO</name>
<dbReference type="Gene3D" id="1.20.990.10">
    <property type="entry name" value="NADPH-cytochrome p450 Reductase, Chain A, domain 3"/>
    <property type="match status" value="1"/>
</dbReference>
<dbReference type="SUPFAM" id="SSF48264">
    <property type="entry name" value="Cytochrome P450"/>
    <property type="match status" value="1"/>
</dbReference>
<evidence type="ECO:0000256" key="11">
    <source>
        <dbReference type="ARBA" id="ARBA00023002"/>
    </source>
</evidence>
<dbReference type="Gene3D" id="1.10.630.10">
    <property type="entry name" value="Cytochrome P450"/>
    <property type="match status" value="1"/>
</dbReference>
<dbReference type="Pfam" id="PF00258">
    <property type="entry name" value="Flavodoxin_1"/>
    <property type="match status" value="1"/>
</dbReference>
<evidence type="ECO:0000256" key="6">
    <source>
        <dbReference type="ARBA" id="ARBA00022630"/>
    </source>
</evidence>
<feature type="domain" description="FAD-binding FR-type" evidence="15">
    <location>
        <begin position="561"/>
        <end position="803"/>
    </location>
</feature>
<dbReference type="SUPFAM" id="SSF63380">
    <property type="entry name" value="Riboflavin synthase domain-like"/>
    <property type="match status" value="1"/>
</dbReference>
<comment type="similarity">
    <text evidence="4">In the N-terminal section; belongs to the cytochrome P450 family.</text>
</comment>
<dbReference type="OrthoDB" id="1470350at2759"/>
<dbReference type="AlphaFoldDB" id="A0A9P4K6V7"/>
<keyword evidence="17" id="KW-1185">Reference proteome</keyword>
<dbReference type="GO" id="GO:0004497">
    <property type="term" value="F:monooxygenase activity"/>
    <property type="evidence" value="ECO:0007669"/>
    <property type="project" value="InterPro"/>
</dbReference>
<evidence type="ECO:0000256" key="10">
    <source>
        <dbReference type="ARBA" id="ARBA00022857"/>
    </source>
</evidence>
<keyword evidence="9" id="KW-0274">FAD</keyword>
<evidence type="ECO:0000256" key="2">
    <source>
        <dbReference type="ARBA" id="ARBA00001971"/>
    </source>
</evidence>
<dbReference type="GO" id="GO:0005506">
    <property type="term" value="F:iron ion binding"/>
    <property type="evidence" value="ECO:0007669"/>
    <property type="project" value="InterPro"/>
</dbReference>
<evidence type="ECO:0000256" key="1">
    <source>
        <dbReference type="ARBA" id="ARBA00001917"/>
    </source>
</evidence>
<evidence type="ECO:0000256" key="12">
    <source>
        <dbReference type="ARBA" id="ARBA00023004"/>
    </source>
</evidence>
<evidence type="ECO:0000259" key="15">
    <source>
        <dbReference type="PROSITE" id="PS51384"/>
    </source>
</evidence>
<dbReference type="GO" id="GO:0050660">
    <property type="term" value="F:flavin adenine dinucleotide binding"/>
    <property type="evidence" value="ECO:0007669"/>
    <property type="project" value="TreeGrafter"/>
</dbReference>
<sequence length="951" mass="106736">MTDIDGANIPQSFWRLVDIYGEIFQLELPGRKINWGVAHRLLMPVFGPIGIRKASLLTRVFDGMMNIASQLLLRWDRYAYLFNLEASMLNFDMIGLCAFGFRFNNFYSEKNHPFIEQMSKTLRECGMRASKPALETKFRIFSAQKTVEDIAAMHSLYGGGGGHMTEEKVRFNMVTFLVTGHETTSGTLGFLFYHPLKNPKKYMAAQKEVDKVLGDGTFEAKHLSQLPYIKYCIYETLRFMGPISMIMKHAKKPTKIGENAEEFILERFLNGGFEKLPLGVFKPFGDGERACIGRAFAEQEMVIVVALILQKFQVEAMDPNYELKLKVSLTVKADDLRIRVRRRPSRTLGNLQGAPAVKPQVVALDGIDHDVTDRVTNSMRSIQEKPITILYGSQSGTCKTYAEELQSNAPRFGFKASLGTLDSATEHVPKNQPVIIIAPSYEGQPSPNSKLFVSWLETNASSKLLNGVKYAVLGVGNSDWADTFHRVPKLIDGLFQKMGAQGFTNTGFVDVKYDVIGPYEDWADAMWQDLRNKSGTTTEVIAGVFEAKIAPPAFVSRLDGEGIGYGIVKANKELCGSAVGLPKKHLEVELPVGSSYRAGDYLVVLPMNSIAHVKRIWKRFNISPDDSITVTGTNKAILSPGTPLSVFDLMMTRVELATPASQKRIQALAETSPEKTRDELLQLTKDDVYRKQVLERRCSVLDLLEVCPDSQLPFPVYLDMLKPLTPRQYSISSSPLANVQFVESEGRSTEKLNASITFDAHDEPAWSGRGNFRGVASTYLARQEVGERVRCFTRPTNVDFHLLLNPKVPIVMVCAGSGLAPMLGFMEEREVITRARNQELGPEILYFGCRHYEKDFIYADELRRWEEDGSVSVRPCFSKVGPSSGTNQKHVPDRMWEEREELKKSFSEYGAKSTAQVCKKIYIEPSGATGKEVDEWFDGIKEERYISDVFE</sequence>
<dbReference type="PRINTS" id="PR00369">
    <property type="entry name" value="FLAVODOXIN"/>
</dbReference>
<dbReference type="PROSITE" id="PS51384">
    <property type="entry name" value="FAD_FR"/>
    <property type="match status" value="1"/>
</dbReference>
<dbReference type="InterPro" id="IPR001128">
    <property type="entry name" value="Cyt_P450"/>
</dbReference>
<gene>
    <name evidence="16" type="ORF">CC78DRAFT_554160</name>
</gene>
<dbReference type="InterPro" id="IPR023173">
    <property type="entry name" value="NADPH_Cyt_P450_Rdtase_alpha"/>
</dbReference>
<evidence type="ECO:0000256" key="3">
    <source>
        <dbReference type="ARBA" id="ARBA00001974"/>
    </source>
</evidence>
<dbReference type="PRINTS" id="PR00371">
    <property type="entry name" value="FPNCR"/>
</dbReference>
<evidence type="ECO:0000256" key="5">
    <source>
        <dbReference type="ARBA" id="ARBA00022448"/>
    </source>
</evidence>
<dbReference type="PROSITE" id="PS00086">
    <property type="entry name" value="CYTOCHROME_P450"/>
    <property type="match status" value="1"/>
</dbReference>
<proteinExistence type="inferred from homology"/>
<dbReference type="InterPro" id="IPR008254">
    <property type="entry name" value="Flavodoxin/NO_synth"/>
</dbReference>
<dbReference type="InterPro" id="IPR001709">
    <property type="entry name" value="Flavoprot_Pyr_Nucl_cyt_Rdtase"/>
</dbReference>
<evidence type="ECO:0000256" key="7">
    <source>
        <dbReference type="ARBA" id="ARBA00022643"/>
    </source>
</evidence>
<keyword evidence="5" id="KW-0813">Transport</keyword>
<dbReference type="Pfam" id="PF00175">
    <property type="entry name" value="NAD_binding_1"/>
    <property type="match status" value="1"/>
</dbReference>
<dbReference type="PROSITE" id="PS50902">
    <property type="entry name" value="FLAVODOXIN_LIKE"/>
    <property type="match status" value="1"/>
</dbReference>
<evidence type="ECO:0000259" key="14">
    <source>
        <dbReference type="PROSITE" id="PS50902"/>
    </source>
</evidence>
<dbReference type="EMBL" id="ML986629">
    <property type="protein sequence ID" value="KAF2263176.1"/>
    <property type="molecule type" value="Genomic_DNA"/>
</dbReference>
<dbReference type="Proteomes" id="UP000800093">
    <property type="component" value="Unassembled WGS sequence"/>
</dbReference>
<dbReference type="GO" id="GO:0003958">
    <property type="term" value="F:NADPH-hemoprotein reductase activity"/>
    <property type="evidence" value="ECO:0007669"/>
    <property type="project" value="UniProtKB-EC"/>
</dbReference>
<dbReference type="Gene3D" id="3.40.50.80">
    <property type="entry name" value="Nucleotide-binding domain of ferredoxin-NADP reductase (FNR) module"/>
    <property type="match status" value="1"/>
</dbReference>
<dbReference type="InterPro" id="IPR036396">
    <property type="entry name" value="Cyt_P450_sf"/>
</dbReference>
<dbReference type="Gene3D" id="2.40.30.10">
    <property type="entry name" value="Translation factors"/>
    <property type="match status" value="1"/>
</dbReference>
<evidence type="ECO:0000313" key="17">
    <source>
        <dbReference type="Proteomes" id="UP000800093"/>
    </source>
</evidence>
<dbReference type="InterPro" id="IPR029039">
    <property type="entry name" value="Flavoprotein-like_sf"/>
</dbReference>
<evidence type="ECO:0000256" key="13">
    <source>
        <dbReference type="ARBA" id="ARBA00049342"/>
    </source>
</evidence>
<dbReference type="InterPro" id="IPR017927">
    <property type="entry name" value="FAD-bd_FR_type"/>
</dbReference>
<keyword evidence="12" id="KW-0408">Iron</keyword>
<dbReference type="SUPFAM" id="SSF52218">
    <property type="entry name" value="Flavoproteins"/>
    <property type="match status" value="1"/>
</dbReference>
<evidence type="ECO:0000256" key="9">
    <source>
        <dbReference type="ARBA" id="ARBA00022827"/>
    </source>
</evidence>
<dbReference type="InterPro" id="IPR001433">
    <property type="entry name" value="OxRdtase_FAD/NAD-bd"/>
</dbReference>
<dbReference type="CDD" id="cd06206">
    <property type="entry name" value="bifunctional_CYPOR"/>
    <property type="match status" value="1"/>
</dbReference>
<dbReference type="Pfam" id="PF00067">
    <property type="entry name" value="p450"/>
    <property type="match status" value="2"/>
</dbReference>
<comment type="cofactor">
    <cofactor evidence="1">
        <name>FMN</name>
        <dbReference type="ChEBI" id="CHEBI:58210"/>
    </cofactor>
</comment>
<reference evidence="17" key="1">
    <citation type="journal article" date="2020" name="Stud. Mycol.">
        <title>101 Dothideomycetes genomes: A test case for predicting lifestyles and emergence of pathogens.</title>
        <authorList>
            <person name="Haridas S."/>
            <person name="Albert R."/>
            <person name="Binder M."/>
            <person name="Bloem J."/>
            <person name="LaButti K."/>
            <person name="Salamov A."/>
            <person name="Andreopoulos B."/>
            <person name="Baker S."/>
            <person name="Barry K."/>
            <person name="Bills G."/>
            <person name="Bluhm B."/>
            <person name="Cannon C."/>
            <person name="Castanera R."/>
            <person name="Culley D."/>
            <person name="Daum C."/>
            <person name="Ezra D."/>
            <person name="Gonzalez J."/>
            <person name="Henrissat B."/>
            <person name="Kuo A."/>
            <person name="Liang C."/>
            <person name="Lipzen A."/>
            <person name="Lutzoni F."/>
            <person name="Magnuson J."/>
            <person name="Mondo S."/>
            <person name="Nolan M."/>
            <person name="Ohm R."/>
            <person name="Pangilinan J."/>
            <person name="Park H.-J."/>
            <person name="Ramirez L."/>
            <person name="Alfaro M."/>
            <person name="Sun H."/>
            <person name="Tritt A."/>
            <person name="Yoshinaga Y."/>
            <person name="Zwiers L.-H."/>
            <person name="Turgeon B."/>
            <person name="Goodwin S."/>
            <person name="Spatafora J."/>
            <person name="Crous P."/>
            <person name="Grigoriev I."/>
        </authorList>
    </citation>
    <scope>NUCLEOTIDE SEQUENCE [LARGE SCALE GENOMIC DNA]</scope>
    <source>
        <strain evidence="17">CBS 304.66</strain>
    </source>
</reference>
<comment type="catalytic activity">
    <reaction evidence="13">
        <text>2 oxidized [cytochrome P450] + NADPH = 2 reduced [cytochrome P450] + NADP(+) + H(+)</text>
        <dbReference type="Rhea" id="RHEA:24040"/>
        <dbReference type="Rhea" id="RHEA-COMP:14627"/>
        <dbReference type="Rhea" id="RHEA-COMP:14628"/>
        <dbReference type="ChEBI" id="CHEBI:15378"/>
        <dbReference type="ChEBI" id="CHEBI:55376"/>
        <dbReference type="ChEBI" id="CHEBI:57783"/>
        <dbReference type="ChEBI" id="CHEBI:58349"/>
        <dbReference type="ChEBI" id="CHEBI:60344"/>
        <dbReference type="EC" id="1.6.2.4"/>
    </reaction>
</comment>
<evidence type="ECO:0000256" key="8">
    <source>
        <dbReference type="ARBA" id="ARBA00022723"/>
    </source>
</evidence>
<dbReference type="PANTHER" id="PTHR19384">
    <property type="entry name" value="NITRIC OXIDE SYNTHASE-RELATED"/>
    <property type="match status" value="1"/>
</dbReference>
<keyword evidence="10" id="KW-0521">NADP</keyword>
<protein>
    <submittedName>
        <fullName evidence="16">Cytochrome P450</fullName>
    </submittedName>
</protein>
<feature type="domain" description="Flavodoxin-like" evidence="14">
    <location>
        <begin position="387"/>
        <end position="527"/>
    </location>
</feature>
<dbReference type="PANTHER" id="PTHR19384:SF127">
    <property type="entry name" value="BIFUNCTIONAL CYTOCHROME P450_NADPH--P450 REDUCTASE"/>
    <property type="match status" value="1"/>
</dbReference>
<dbReference type="Gene3D" id="3.40.50.360">
    <property type="match status" value="1"/>
</dbReference>
<dbReference type="InterPro" id="IPR017938">
    <property type="entry name" value="Riboflavin_synthase-like_b-brl"/>
</dbReference>
<keyword evidence="7" id="KW-0288">FMN</keyword>
<keyword evidence="8" id="KW-0479">Metal-binding</keyword>
<dbReference type="InterPro" id="IPR001094">
    <property type="entry name" value="Flavdoxin-like"/>
</dbReference>
<dbReference type="InterPro" id="IPR003097">
    <property type="entry name" value="CysJ-like_FAD-binding"/>
</dbReference>
<comment type="caution">
    <text evidence="16">The sequence shown here is derived from an EMBL/GenBank/DDBJ whole genome shotgun (WGS) entry which is preliminary data.</text>
</comment>
<dbReference type="InterPro" id="IPR039261">
    <property type="entry name" value="FNR_nucleotide-bd"/>
</dbReference>
<evidence type="ECO:0000313" key="16">
    <source>
        <dbReference type="EMBL" id="KAF2263176.1"/>
    </source>
</evidence>
<dbReference type="InterPro" id="IPR017972">
    <property type="entry name" value="Cyt_P450_CS"/>
</dbReference>
<dbReference type="GO" id="GO:0005829">
    <property type="term" value="C:cytosol"/>
    <property type="evidence" value="ECO:0007669"/>
    <property type="project" value="TreeGrafter"/>
</dbReference>
<dbReference type="SUPFAM" id="SSF52343">
    <property type="entry name" value="Ferredoxin reductase-like, C-terminal NADP-linked domain"/>
    <property type="match status" value="1"/>
</dbReference>
<dbReference type="GO" id="GO:0020037">
    <property type="term" value="F:heme binding"/>
    <property type="evidence" value="ECO:0007669"/>
    <property type="project" value="InterPro"/>
</dbReference>
<comment type="cofactor">
    <cofactor evidence="3">
        <name>FAD</name>
        <dbReference type="ChEBI" id="CHEBI:57692"/>
    </cofactor>
</comment>
<evidence type="ECO:0000256" key="4">
    <source>
        <dbReference type="ARBA" id="ARBA00010018"/>
    </source>
</evidence>
<keyword evidence="6" id="KW-0285">Flavoprotein</keyword>
<dbReference type="GO" id="GO:0016705">
    <property type="term" value="F:oxidoreductase activity, acting on paired donors, with incorporation or reduction of molecular oxygen"/>
    <property type="evidence" value="ECO:0007669"/>
    <property type="project" value="InterPro"/>
</dbReference>
<organism evidence="16 17">
    <name type="scientific">Lojkania enalia</name>
    <dbReference type="NCBI Taxonomy" id="147567"/>
    <lineage>
        <taxon>Eukaryota</taxon>
        <taxon>Fungi</taxon>
        <taxon>Dikarya</taxon>
        <taxon>Ascomycota</taxon>
        <taxon>Pezizomycotina</taxon>
        <taxon>Dothideomycetes</taxon>
        <taxon>Pleosporomycetidae</taxon>
        <taxon>Pleosporales</taxon>
        <taxon>Pleosporales incertae sedis</taxon>
        <taxon>Lojkania</taxon>
    </lineage>
</organism>
<keyword evidence="11" id="KW-0560">Oxidoreductase</keyword>
<dbReference type="GO" id="GO:0010181">
    <property type="term" value="F:FMN binding"/>
    <property type="evidence" value="ECO:0007669"/>
    <property type="project" value="InterPro"/>
</dbReference>
<comment type="cofactor">
    <cofactor evidence="2">
        <name>heme</name>
        <dbReference type="ChEBI" id="CHEBI:30413"/>
    </cofactor>
</comment>
<dbReference type="Pfam" id="PF00667">
    <property type="entry name" value="FAD_binding_1"/>
    <property type="match status" value="1"/>
</dbReference>